<evidence type="ECO:0000313" key="13">
    <source>
        <dbReference type="Proteomes" id="UP000663845"/>
    </source>
</evidence>
<keyword evidence="10" id="KW-0812">Transmembrane</keyword>
<gene>
    <name evidence="12" type="ORF">JYZ213_LOCUS32389</name>
</gene>
<dbReference type="SMART" id="SM00647">
    <property type="entry name" value="IBR"/>
    <property type="match status" value="2"/>
</dbReference>
<dbReference type="Gene3D" id="3.30.40.10">
    <property type="entry name" value="Zinc/RING finger domain, C3HC4 (zinc finger)"/>
    <property type="match status" value="1"/>
</dbReference>
<dbReference type="AlphaFoldDB" id="A0A815DTB5"/>
<evidence type="ECO:0000256" key="2">
    <source>
        <dbReference type="ARBA" id="ARBA00012251"/>
    </source>
</evidence>
<dbReference type="InterPro" id="IPR013083">
    <property type="entry name" value="Znf_RING/FYVE/PHD"/>
</dbReference>
<reference evidence="12" key="1">
    <citation type="submission" date="2021-02" db="EMBL/GenBank/DDBJ databases">
        <authorList>
            <person name="Nowell W R."/>
        </authorList>
    </citation>
    <scope>NUCLEOTIDE SEQUENCE</scope>
</reference>
<dbReference type="Pfam" id="PF01485">
    <property type="entry name" value="IBR"/>
    <property type="match status" value="1"/>
</dbReference>
<keyword evidence="10" id="KW-1133">Transmembrane helix</keyword>
<evidence type="ECO:0000256" key="1">
    <source>
        <dbReference type="ARBA" id="ARBA00001798"/>
    </source>
</evidence>
<keyword evidence="3" id="KW-0808">Transferase</keyword>
<dbReference type="InterPro" id="IPR047551">
    <property type="entry name" value="BRcat_RBR_RNF217"/>
</dbReference>
<dbReference type="InterPro" id="IPR031127">
    <property type="entry name" value="E3_UB_ligase_RBR"/>
</dbReference>
<feature type="compositionally biased region" description="Acidic residues" evidence="9">
    <location>
        <begin position="315"/>
        <end position="332"/>
    </location>
</feature>
<keyword evidence="8" id="KW-0862">Zinc</keyword>
<accession>A0A815DTB5</accession>
<keyword evidence="7" id="KW-0833">Ubl conjugation pathway</keyword>
<evidence type="ECO:0000256" key="3">
    <source>
        <dbReference type="ARBA" id="ARBA00022679"/>
    </source>
</evidence>
<dbReference type="GO" id="GO:0061630">
    <property type="term" value="F:ubiquitin protein ligase activity"/>
    <property type="evidence" value="ECO:0007669"/>
    <property type="project" value="UniProtKB-EC"/>
</dbReference>
<keyword evidence="5" id="KW-0677">Repeat</keyword>
<comment type="caution">
    <text evidence="12">The sequence shown here is derived from an EMBL/GenBank/DDBJ whole genome shotgun (WGS) entry which is preliminary data.</text>
</comment>
<dbReference type="CDD" id="cd20350">
    <property type="entry name" value="Rcat_RBR_RNF217"/>
    <property type="match status" value="1"/>
</dbReference>
<evidence type="ECO:0000256" key="9">
    <source>
        <dbReference type="SAM" id="MobiDB-lite"/>
    </source>
</evidence>
<feature type="region of interest" description="Disordered" evidence="9">
    <location>
        <begin position="267"/>
        <end position="292"/>
    </location>
</feature>
<feature type="region of interest" description="Disordered" evidence="9">
    <location>
        <begin position="175"/>
        <end position="195"/>
    </location>
</feature>
<dbReference type="EC" id="2.3.2.31" evidence="2"/>
<evidence type="ECO:0000256" key="4">
    <source>
        <dbReference type="ARBA" id="ARBA00022723"/>
    </source>
</evidence>
<feature type="transmembrane region" description="Helical" evidence="10">
    <location>
        <begin position="643"/>
        <end position="673"/>
    </location>
</feature>
<dbReference type="GO" id="GO:0016567">
    <property type="term" value="P:protein ubiquitination"/>
    <property type="evidence" value="ECO:0007669"/>
    <property type="project" value="InterPro"/>
</dbReference>
<keyword evidence="4" id="KW-0479">Metal-binding</keyword>
<dbReference type="Pfam" id="PF22191">
    <property type="entry name" value="IBR_1"/>
    <property type="match status" value="1"/>
</dbReference>
<dbReference type="InterPro" id="IPR044066">
    <property type="entry name" value="TRIAD_supradom"/>
</dbReference>
<evidence type="ECO:0000256" key="5">
    <source>
        <dbReference type="ARBA" id="ARBA00022737"/>
    </source>
</evidence>
<dbReference type="CDD" id="cd20342">
    <property type="entry name" value="BRcat_RBR_RNF217"/>
    <property type="match status" value="1"/>
</dbReference>
<dbReference type="GO" id="GO:0008270">
    <property type="term" value="F:zinc ion binding"/>
    <property type="evidence" value="ECO:0007669"/>
    <property type="project" value="UniProtKB-KW"/>
</dbReference>
<dbReference type="Proteomes" id="UP000663845">
    <property type="component" value="Unassembled WGS sequence"/>
</dbReference>
<feature type="domain" description="RING-type" evidence="11">
    <location>
        <begin position="372"/>
        <end position="589"/>
    </location>
</feature>
<organism evidence="12 13">
    <name type="scientific">Adineta steineri</name>
    <dbReference type="NCBI Taxonomy" id="433720"/>
    <lineage>
        <taxon>Eukaryota</taxon>
        <taxon>Metazoa</taxon>
        <taxon>Spiralia</taxon>
        <taxon>Gnathifera</taxon>
        <taxon>Rotifera</taxon>
        <taxon>Eurotatoria</taxon>
        <taxon>Bdelloidea</taxon>
        <taxon>Adinetida</taxon>
        <taxon>Adinetidae</taxon>
        <taxon>Adineta</taxon>
    </lineage>
</organism>
<keyword evidence="6" id="KW-0863">Zinc-finger</keyword>
<evidence type="ECO:0000256" key="6">
    <source>
        <dbReference type="ARBA" id="ARBA00022771"/>
    </source>
</evidence>
<dbReference type="SUPFAM" id="SSF57850">
    <property type="entry name" value="RING/U-box"/>
    <property type="match status" value="3"/>
</dbReference>
<feature type="compositionally biased region" description="Low complexity" evidence="9">
    <location>
        <begin position="281"/>
        <end position="292"/>
    </location>
</feature>
<dbReference type="PANTHER" id="PTHR11685">
    <property type="entry name" value="RBR FAMILY RING FINGER AND IBR DOMAIN-CONTAINING"/>
    <property type="match status" value="1"/>
</dbReference>
<dbReference type="EMBL" id="CAJNOG010000575">
    <property type="protein sequence ID" value="CAF1302371.1"/>
    <property type="molecule type" value="Genomic_DNA"/>
</dbReference>
<proteinExistence type="predicted"/>
<dbReference type="InterPro" id="IPR002867">
    <property type="entry name" value="IBR_dom"/>
</dbReference>
<dbReference type="PROSITE" id="PS51873">
    <property type="entry name" value="TRIAD"/>
    <property type="match status" value="1"/>
</dbReference>
<comment type="catalytic activity">
    <reaction evidence="1">
        <text>[E2 ubiquitin-conjugating enzyme]-S-ubiquitinyl-L-cysteine + [acceptor protein]-L-lysine = [E2 ubiquitin-conjugating enzyme]-L-cysteine + [acceptor protein]-N(6)-ubiquitinyl-L-lysine.</text>
        <dbReference type="EC" id="2.3.2.31"/>
    </reaction>
</comment>
<feature type="region of interest" description="Disordered" evidence="9">
    <location>
        <begin position="311"/>
        <end position="354"/>
    </location>
</feature>
<name>A0A815DTB5_9BILA</name>
<evidence type="ECO:0000256" key="7">
    <source>
        <dbReference type="ARBA" id="ARBA00022786"/>
    </source>
</evidence>
<sequence length="787" mass="90007">MTDNIQQEIDLHHDVKQWQHCSLFNLDLFTDEHHNINLTKDIIDNSNIDGYCCSLSTPNVDDTLGKKHLNHSCSFAVLQKNYTTHLEHVAEKLLSNDNTTLNNCCYCSIHETNDTKAQSLNRKILLGSTAILDNFLRNNLKTSLLTNSTNPPSSSLAATAAATVTTNINPTSKITMGGSNQRRWHSERGNRHPNVRANLPLTTAQRQVLERYKNYPLIKTSTNISSTRRLHHHHHPPITGKVIENTGTALSALTEQSLNTTNINLRKNSAPLNHTHPRPLSSTSSSGSGVSHHSALNRQCFLADTIIHNKSNENYSEEEEDEEEDNDDDDNDNDNKSISSEIDETSDEESTELNQISTLPNLLNSHLTLSETLSECIICCEMKRLQKRSCCDFYACSTCLNMYVEQQIKQGIIRMQCPNQQCHMYMHRDEIHKRCISPEVRLKFTRYLVDNNRSINIKTCPRCSNIHEIDLELCRSMRRAPTKVQCVECNLIWCFQCHSPWHDGIQCKEFRRGDRMLKKWAREVHYGQHNAQQCPSCKVYIQRTKGCDHIVCVRCKTEFCYKCGDRFRDIKFIGDHYSELSVLGCKYRFYPDNPLKRRNFQTRQIIGDHYSELSVLGCKYRFYPDNPLKRRLIRGSILGGKILAAPILLCLAVVAGAVCAGIGLPAYCCFMLVRQIKTRRRRCRHAKLKEPVLMSYKTLNDMVPQLIPREPINMNGVKPGFNSIRTNIQNTIDIEIDPTNDAPIAVFDECDIQILPNQKDESISSSPTFPRLIPYSTLRRSLTRQKE</sequence>
<dbReference type="InterPro" id="IPR047552">
    <property type="entry name" value="Rcat_RBR_RNF217"/>
</dbReference>
<protein>
    <recommendedName>
        <fullName evidence="2">RBR-type E3 ubiquitin transferase</fullName>
        <ecNumber evidence="2">2.3.2.31</ecNumber>
    </recommendedName>
</protein>
<keyword evidence="10" id="KW-0472">Membrane</keyword>
<evidence type="ECO:0000256" key="8">
    <source>
        <dbReference type="ARBA" id="ARBA00022833"/>
    </source>
</evidence>
<evidence type="ECO:0000256" key="10">
    <source>
        <dbReference type="SAM" id="Phobius"/>
    </source>
</evidence>
<evidence type="ECO:0000313" key="12">
    <source>
        <dbReference type="EMBL" id="CAF1302371.1"/>
    </source>
</evidence>
<feature type="compositionally biased region" description="Acidic residues" evidence="9">
    <location>
        <begin position="341"/>
        <end position="351"/>
    </location>
</feature>
<dbReference type="Gene3D" id="1.20.120.1750">
    <property type="match status" value="1"/>
</dbReference>
<evidence type="ECO:0000259" key="11">
    <source>
        <dbReference type="PROSITE" id="PS51873"/>
    </source>
</evidence>